<dbReference type="EMBL" id="OU015569">
    <property type="protein sequence ID" value="CAG5096317.1"/>
    <property type="molecule type" value="Genomic_DNA"/>
</dbReference>
<sequence length="278" mass="31348">MLKTSKIHHKSRALEPLVECLCRRLAAEENGASLFSDKSENIEEVEMSTEIEHQENEEEESVPIQEVGNALPKPDASLDYQSHLQDRDRVREMINKSAKRKESLVKMLSEATIKDDSDEEPATPLVSTATLDGRDLADIKTPAMTTRVNRLTSEPVDEYYYPTPTGKEVNSLDFNGKNEAKNDLLNLEQSMASESPSVLKSLQVNTVDDSPYAHLFNSREEVIPPADIEIKPIGDNFESPQSSMDSEESPNIFNWEDVAMEKVASFQDRQPLRCCIFR</sequence>
<evidence type="ECO:0000313" key="2">
    <source>
        <dbReference type="EMBL" id="CAG5096317.1"/>
    </source>
</evidence>
<evidence type="ECO:0000256" key="1">
    <source>
        <dbReference type="SAM" id="MobiDB-lite"/>
    </source>
</evidence>
<accession>A0ABN7SE55</accession>
<gene>
    <name evidence="2" type="ORF">OKIOD_LOCUS6122</name>
</gene>
<evidence type="ECO:0000313" key="3">
    <source>
        <dbReference type="Proteomes" id="UP001158576"/>
    </source>
</evidence>
<keyword evidence="3" id="KW-1185">Reference proteome</keyword>
<feature type="compositionally biased region" description="Acidic residues" evidence="1">
    <location>
        <begin position="42"/>
        <end position="61"/>
    </location>
</feature>
<reference evidence="2 3" key="1">
    <citation type="submission" date="2021-04" db="EMBL/GenBank/DDBJ databases">
        <authorList>
            <person name="Bliznina A."/>
        </authorList>
    </citation>
    <scope>NUCLEOTIDE SEQUENCE [LARGE SCALE GENOMIC DNA]</scope>
</reference>
<feature type="region of interest" description="Disordered" evidence="1">
    <location>
        <begin position="32"/>
        <end position="77"/>
    </location>
</feature>
<dbReference type="Proteomes" id="UP001158576">
    <property type="component" value="Chromosome XSR"/>
</dbReference>
<name>A0ABN7SE55_OIKDI</name>
<proteinExistence type="predicted"/>
<organism evidence="2 3">
    <name type="scientific">Oikopleura dioica</name>
    <name type="common">Tunicate</name>
    <dbReference type="NCBI Taxonomy" id="34765"/>
    <lineage>
        <taxon>Eukaryota</taxon>
        <taxon>Metazoa</taxon>
        <taxon>Chordata</taxon>
        <taxon>Tunicata</taxon>
        <taxon>Appendicularia</taxon>
        <taxon>Copelata</taxon>
        <taxon>Oikopleuridae</taxon>
        <taxon>Oikopleura</taxon>
    </lineage>
</organism>
<protein>
    <submittedName>
        <fullName evidence="2">Oidioi.mRNA.OKI2018_I69.XSR.g14564.t1.cds</fullName>
    </submittedName>
</protein>